<name>G0JLM9_9PROT</name>
<gene>
    <name evidence="1" type="ORF">Acife_1955</name>
</gene>
<evidence type="ECO:0000313" key="2">
    <source>
        <dbReference type="Proteomes" id="UP000009220"/>
    </source>
</evidence>
<dbReference type="EMBL" id="CP002985">
    <property type="protein sequence ID" value="AEM48078.1"/>
    <property type="molecule type" value="Genomic_DNA"/>
</dbReference>
<dbReference type="KEGG" id="afi:Acife_1955"/>
<reference evidence="1 2" key="1">
    <citation type="journal article" date="2011" name="J. Bacteriol.">
        <title>Draft genome of the psychrotolerant acidophile Acidithiobacillus ferrivorans SS3.</title>
        <authorList>
            <person name="Liljeqvist M."/>
            <person name="Valdes J."/>
            <person name="Holmes D.S."/>
            <person name="Dopson M."/>
        </authorList>
    </citation>
    <scope>NUCLEOTIDE SEQUENCE [LARGE SCALE GENOMIC DNA]</scope>
    <source>
        <strain evidence="1 2">SS3</strain>
    </source>
</reference>
<dbReference type="HOGENOM" id="CLU_1500409_0_0_6"/>
<sequence length="179" mass="19665">MSNNLGATSSATIDFPFSETLINAALDHFMLNNKKLNDLQVVAKIKIEANSALLSFSMRKIGIKVRGSIEIPVRSFILDQQNSMLNLNLWRPAKITGTNFIGQIAIALTKLYSNIAHLKSFMDFISSSQDDIKLTTENIKVNISDSGLDAIFSKVYIKRDAIVGGRCVPGCLIISVQQS</sequence>
<dbReference type="AlphaFoldDB" id="G0JLM9"/>
<organism evidence="1 2">
    <name type="scientific">Acidithiobacillus ferrivorans SS3</name>
    <dbReference type="NCBI Taxonomy" id="743299"/>
    <lineage>
        <taxon>Bacteria</taxon>
        <taxon>Pseudomonadati</taxon>
        <taxon>Pseudomonadota</taxon>
        <taxon>Acidithiobacillia</taxon>
        <taxon>Acidithiobacillales</taxon>
        <taxon>Acidithiobacillaceae</taxon>
        <taxon>Acidithiobacillus</taxon>
    </lineage>
</organism>
<dbReference type="Proteomes" id="UP000009220">
    <property type="component" value="Chromosome"/>
</dbReference>
<accession>G0JLM9</accession>
<evidence type="ECO:0000313" key="1">
    <source>
        <dbReference type="EMBL" id="AEM48078.1"/>
    </source>
</evidence>
<dbReference type="RefSeq" id="WP_014029331.1">
    <property type="nucleotide sequence ID" value="NC_015942.1"/>
</dbReference>
<proteinExistence type="predicted"/>
<protein>
    <submittedName>
        <fullName evidence="1">Uncharacterized protein</fullName>
    </submittedName>
</protein>